<dbReference type="Proteomes" id="UP000027192">
    <property type="component" value="Unassembled WGS sequence"/>
</dbReference>
<reference evidence="1 2" key="1">
    <citation type="submission" date="2014-04" db="EMBL/GenBank/DDBJ databases">
        <title>Draft genome sequence of Photobacterium halotolerans S2753: a solonamide, ngercheumicin and holomycin producer.</title>
        <authorList>
            <person name="Machado H.R."/>
            <person name="Gram L."/>
        </authorList>
    </citation>
    <scope>NUCLEOTIDE SEQUENCE [LARGE SCALE GENOMIC DNA]</scope>
    <source>
        <strain evidence="1 2">S2753</strain>
    </source>
</reference>
<dbReference type="AlphaFoldDB" id="A0A066RNR3"/>
<keyword evidence="1" id="KW-0808">Transferase</keyword>
<accession>A0A066RNR3</accession>
<gene>
    <name evidence="1" type="ORF">EA58_15135</name>
</gene>
<proteinExistence type="predicted"/>
<organism evidence="1 2">
    <name type="scientific">Photobacterium galatheae</name>
    <dbReference type="NCBI Taxonomy" id="1654360"/>
    <lineage>
        <taxon>Bacteria</taxon>
        <taxon>Pseudomonadati</taxon>
        <taxon>Pseudomonadota</taxon>
        <taxon>Gammaproteobacteria</taxon>
        <taxon>Vibrionales</taxon>
        <taxon>Vibrionaceae</taxon>
        <taxon>Photobacterium</taxon>
    </lineage>
</organism>
<protein>
    <submittedName>
        <fullName evidence="1">Acetyltransferase</fullName>
    </submittedName>
</protein>
<evidence type="ECO:0000313" key="1">
    <source>
        <dbReference type="EMBL" id="KDM90721.1"/>
    </source>
</evidence>
<name>A0A066RNR3_9GAMM</name>
<evidence type="ECO:0000313" key="2">
    <source>
        <dbReference type="Proteomes" id="UP000027192"/>
    </source>
</evidence>
<dbReference type="GO" id="GO:0016740">
    <property type="term" value="F:transferase activity"/>
    <property type="evidence" value="ECO:0007669"/>
    <property type="project" value="UniProtKB-KW"/>
</dbReference>
<keyword evidence="2" id="KW-1185">Reference proteome</keyword>
<comment type="caution">
    <text evidence="1">The sequence shown here is derived from an EMBL/GenBank/DDBJ whole genome shotgun (WGS) entry which is preliminary data.</text>
</comment>
<dbReference type="OrthoDB" id="9810649at2"/>
<dbReference type="RefSeq" id="WP_036754260.1">
    <property type="nucleotide sequence ID" value="NZ_JAGSGC010000007.1"/>
</dbReference>
<sequence>MFLKESKSGDLVDVVDMASLTNPFKRHVTVQFQSGEDLAEPVMIEKQHLAFPSGEELPECWINGYYRLQHR</sequence>
<dbReference type="STRING" id="1654360.EA58_15135"/>
<dbReference type="EMBL" id="JMIB01000028">
    <property type="protein sequence ID" value="KDM90721.1"/>
    <property type="molecule type" value="Genomic_DNA"/>
</dbReference>